<keyword evidence="2" id="KW-0804">Transcription</keyword>
<dbReference type="Pfam" id="PF03514">
    <property type="entry name" value="GRAS"/>
    <property type="match status" value="1"/>
</dbReference>
<gene>
    <name evidence="4" type="ORF">LUZ62_017574</name>
</gene>
<name>A0AAV8GQ56_9POAL</name>
<organism evidence="4 5">
    <name type="scientific">Rhynchospora pubera</name>
    <dbReference type="NCBI Taxonomy" id="906938"/>
    <lineage>
        <taxon>Eukaryota</taxon>
        <taxon>Viridiplantae</taxon>
        <taxon>Streptophyta</taxon>
        <taxon>Embryophyta</taxon>
        <taxon>Tracheophyta</taxon>
        <taxon>Spermatophyta</taxon>
        <taxon>Magnoliopsida</taxon>
        <taxon>Liliopsida</taxon>
        <taxon>Poales</taxon>
        <taxon>Cyperaceae</taxon>
        <taxon>Cyperoideae</taxon>
        <taxon>Rhynchosporeae</taxon>
        <taxon>Rhynchospora</taxon>
    </lineage>
</organism>
<reference evidence="4" key="1">
    <citation type="submission" date="2022-08" db="EMBL/GenBank/DDBJ databases">
        <authorList>
            <person name="Marques A."/>
        </authorList>
    </citation>
    <scope>NUCLEOTIDE SEQUENCE</scope>
    <source>
        <strain evidence="4">RhyPub2mFocal</strain>
        <tissue evidence="4">Leaves</tissue>
    </source>
</reference>
<dbReference type="EMBL" id="JAMFTS010000001">
    <property type="protein sequence ID" value="KAJ4805008.1"/>
    <property type="molecule type" value="Genomic_DNA"/>
</dbReference>
<evidence type="ECO:0000256" key="3">
    <source>
        <dbReference type="PROSITE-ProRule" id="PRU01191"/>
    </source>
</evidence>
<comment type="similarity">
    <text evidence="3">Belongs to the GRAS family.</text>
</comment>
<accession>A0AAV8GQ56</accession>
<protein>
    <submittedName>
        <fullName evidence="4">GRAS transcription factor</fullName>
    </submittedName>
</protein>
<dbReference type="AlphaFoldDB" id="A0AAV8GQ56"/>
<feature type="region of interest" description="VHIID" evidence="3">
    <location>
        <begin position="308"/>
        <end position="373"/>
    </location>
</feature>
<evidence type="ECO:0000313" key="4">
    <source>
        <dbReference type="EMBL" id="KAJ4805008.1"/>
    </source>
</evidence>
<evidence type="ECO:0000256" key="2">
    <source>
        <dbReference type="ARBA" id="ARBA00023163"/>
    </source>
</evidence>
<sequence>MNVKDLSYQDKIALQATEKSFNDILEQNCLSSFVGSLLDGSMNQQSSIACDSAKQNNGFVSRQCHTHDSPSWKHPVFYLASTKSSEIPSVWQFQKGVEETVKFLPNNDKLFLDLGPNKYKLIQETEHSDPSICPKKFSNATRSKKKANDSDFNLLDRRRQKQIAVYSDPPDENEVFDAFLLLFGPKSTEEVTTIREILQKEIRYEQSEAKASKKKSIKIDKNQIGKGSVILCSLLVSCSETVFTNNWLAAIELMKEIREWSSPTGDSIQRLAYYFIDGLEARLAGTGSEIYGKLVSKQPKLTDILKACQLYLASCPFERSLFYIANQTIYNIAKDATRVHIITYGVIYGYQWPSFFEHFSDWKRTPPKIWMTVIEEPEPGFRPNKRVEAIGQRLTFFAKRFNVPFEYQGIASKWENVQREDLYIGKDEKVIVCCLVNSSMLPDETTAICSPRDYFLKTVRKIKPHAFIHGIWNASYNTPFFLTRFRLALSHYSCVFDMLDSTLPRNTERVLIETNLFIPNAINSIACEGLERVYRPETYKVWQARHLRAGLEPVPVDSLIMENIKNFVRECYHKNFFIDEDDRWVVMGWKGVILCAMSIWKPNVTYYV</sequence>
<dbReference type="Proteomes" id="UP001140206">
    <property type="component" value="Chromosome 1"/>
</dbReference>
<dbReference type="PROSITE" id="PS50985">
    <property type="entry name" value="GRAS"/>
    <property type="match status" value="1"/>
</dbReference>
<keyword evidence="5" id="KW-1185">Reference proteome</keyword>
<comment type="caution">
    <text evidence="4">The sequence shown here is derived from an EMBL/GenBank/DDBJ whole genome shotgun (WGS) entry which is preliminary data.</text>
</comment>
<dbReference type="InterPro" id="IPR005202">
    <property type="entry name" value="TF_GRAS"/>
</dbReference>
<comment type="caution">
    <text evidence="3">Lacks conserved residue(s) required for the propagation of feature annotation.</text>
</comment>
<dbReference type="PANTHER" id="PTHR31636">
    <property type="entry name" value="OSJNBA0084A10.13 PROTEIN-RELATED"/>
    <property type="match status" value="1"/>
</dbReference>
<evidence type="ECO:0000313" key="5">
    <source>
        <dbReference type="Proteomes" id="UP001140206"/>
    </source>
</evidence>
<keyword evidence="1" id="KW-0805">Transcription regulation</keyword>
<feature type="region of interest" description="Leucine repeat II (LRII)" evidence="3">
    <location>
        <begin position="389"/>
        <end position="421"/>
    </location>
</feature>
<feature type="region of interest" description="SAW" evidence="3">
    <location>
        <begin position="526"/>
        <end position="601"/>
    </location>
</feature>
<proteinExistence type="inferred from homology"/>
<feature type="region of interest" description="Leucine repeat I (LRI)" evidence="3">
    <location>
        <begin position="229"/>
        <end position="289"/>
    </location>
</feature>
<evidence type="ECO:0000256" key="1">
    <source>
        <dbReference type="ARBA" id="ARBA00023015"/>
    </source>
</evidence>